<proteinExistence type="predicted"/>
<gene>
    <name evidence="2" type="ORF">ACFQPS_05800</name>
</gene>
<dbReference type="EMBL" id="JBHTCM010000006">
    <property type="protein sequence ID" value="MFC7332668.1"/>
    <property type="molecule type" value="Genomic_DNA"/>
</dbReference>
<dbReference type="InterPro" id="IPR001155">
    <property type="entry name" value="OxRdtase_FMN_N"/>
</dbReference>
<dbReference type="PANTHER" id="PTHR22893:SF91">
    <property type="entry name" value="NADPH DEHYDROGENASE 2-RELATED"/>
    <property type="match status" value="1"/>
</dbReference>
<dbReference type="SUPFAM" id="SSF51395">
    <property type="entry name" value="FMN-linked oxidoreductases"/>
    <property type="match status" value="1"/>
</dbReference>
<dbReference type="Proteomes" id="UP001596456">
    <property type="component" value="Unassembled WGS sequence"/>
</dbReference>
<organism evidence="2 3">
    <name type="scientific">Rhodocista pekingensis</name>
    <dbReference type="NCBI Taxonomy" id="201185"/>
    <lineage>
        <taxon>Bacteria</taxon>
        <taxon>Pseudomonadati</taxon>
        <taxon>Pseudomonadota</taxon>
        <taxon>Alphaproteobacteria</taxon>
        <taxon>Rhodospirillales</taxon>
        <taxon>Azospirillaceae</taxon>
        <taxon>Rhodocista</taxon>
    </lineage>
</organism>
<reference evidence="3" key="1">
    <citation type="journal article" date="2019" name="Int. J. Syst. Evol. Microbiol.">
        <title>The Global Catalogue of Microorganisms (GCM) 10K type strain sequencing project: providing services to taxonomists for standard genome sequencing and annotation.</title>
        <authorList>
            <consortium name="The Broad Institute Genomics Platform"/>
            <consortium name="The Broad Institute Genome Sequencing Center for Infectious Disease"/>
            <person name="Wu L."/>
            <person name="Ma J."/>
        </authorList>
    </citation>
    <scope>NUCLEOTIDE SEQUENCE [LARGE SCALE GENOMIC DNA]</scope>
    <source>
        <strain evidence="3">CGMCC 1.16275</strain>
    </source>
</reference>
<evidence type="ECO:0000313" key="3">
    <source>
        <dbReference type="Proteomes" id="UP001596456"/>
    </source>
</evidence>
<sequence length="367" mass="38833">MSDTTLFTPVRLGALDLPNRFVMAPLTRSRAVAGNVPNPLAVTYYRQRATAGLIIAEATQVTPEGQGYPDTPGLYTDAQVAGWRAVTDAVHKAGGRIVVQLWHVGRVSHQSYQPGGALPVAPSAISPGIKLYTHQGLVEAPTPRALEIDEIPGIVGKFAAAAARAREAGFDGVEIHAANGYLIDQFLRSGSNARTDAYGGSVENRARLLLEVTAAVTDVLGGDRVGVRLSPTNTVNGMSDADPAATFGHAAAALNRFGLAYLHVIEPLRDDHPMSPKGTARVCRQLRQAFTGPFIVNGGYDKATATRALADGQADAVAFGVPFIANPDLVERYRLDAPLNEADPATFYGGGEKGYTDYPFLSQLQTA</sequence>
<name>A0ABW2KTW7_9PROT</name>
<dbReference type="CDD" id="cd02933">
    <property type="entry name" value="OYE_like_FMN"/>
    <property type="match status" value="1"/>
</dbReference>
<dbReference type="Gene3D" id="3.20.20.70">
    <property type="entry name" value="Aldolase class I"/>
    <property type="match status" value="1"/>
</dbReference>
<dbReference type="RefSeq" id="WP_377357222.1">
    <property type="nucleotide sequence ID" value="NZ_JBHTCM010000006.1"/>
</dbReference>
<accession>A0ABW2KTW7</accession>
<evidence type="ECO:0000313" key="2">
    <source>
        <dbReference type="EMBL" id="MFC7332668.1"/>
    </source>
</evidence>
<keyword evidence="3" id="KW-1185">Reference proteome</keyword>
<dbReference type="InterPro" id="IPR045247">
    <property type="entry name" value="Oye-like"/>
</dbReference>
<dbReference type="PANTHER" id="PTHR22893">
    <property type="entry name" value="NADH OXIDOREDUCTASE-RELATED"/>
    <property type="match status" value="1"/>
</dbReference>
<feature type="domain" description="NADH:flavin oxidoreductase/NADH oxidase N-terminal" evidence="1">
    <location>
        <begin position="6"/>
        <end position="334"/>
    </location>
</feature>
<dbReference type="InterPro" id="IPR013785">
    <property type="entry name" value="Aldolase_TIM"/>
</dbReference>
<protein>
    <submittedName>
        <fullName evidence="2">Alkene reductase</fullName>
    </submittedName>
</protein>
<comment type="caution">
    <text evidence="2">The sequence shown here is derived from an EMBL/GenBank/DDBJ whole genome shotgun (WGS) entry which is preliminary data.</text>
</comment>
<evidence type="ECO:0000259" key="1">
    <source>
        <dbReference type="Pfam" id="PF00724"/>
    </source>
</evidence>
<dbReference type="Pfam" id="PF00724">
    <property type="entry name" value="Oxidored_FMN"/>
    <property type="match status" value="1"/>
</dbReference>